<proteinExistence type="predicted"/>
<dbReference type="Proteomes" id="UP000186551">
    <property type="component" value="Unassembled WGS sequence"/>
</dbReference>
<protein>
    <recommendedName>
        <fullName evidence="3">TetR/AcrR family transcriptional regulator</fullName>
    </recommendedName>
</protein>
<sequence>MGIPETILGQLVQVFKSEGIERHTEEELMERLGIQQSDYNALFSGKADMVRQVVQHDLYLGEQRDQELLQSARNPVEEIILLLLHGIKELQAISPAYIYDMQQYHPQVWQLCLDHLNSYNHDLNFGVLNKGVVQGYFRKDINLQLVTKIILEQFNLIINPHVFPPDRYDMGEVFRSIYLYYVRGLCTDKGSRLAEEYFSKNNI</sequence>
<evidence type="ECO:0008006" key="3">
    <source>
        <dbReference type="Google" id="ProtNLM"/>
    </source>
</evidence>
<reference evidence="1 2" key="1">
    <citation type="submission" date="2016-03" db="EMBL/GenBank/DDBJ databases">
        <title>Genome sequence of Pontibacter sp. nov., of the family cytophagaceae, isolated from marine sediment of the Yellow Sea, China.</title>
        <authorList>
            <person name="Zhang G."/>
            <person name="Zhang R."/>
        </authorList>
    </citation>
    <scope>NUCLEOTIDE SEQUENCE [LARGE SCALE GENOMIC DNA]</scope>
    <source>
        <strain evidence="1 2">S10-8</strain>
    </source>
</reference>
<dbReference type="OrthoDB" id="881297at2"/>
<dbReference type="InterPro" id="IPR036271">
    <property type="entry name" value="Tet_transcr_reg_TetR-rel_C_sf"/>
</dbReference>
<accession>A0A1Q5PFD0</accession>
<name>A0A1Q5PFD0_9BACT</name>
<organism evidence="1 2">
    <name type="scientific">Pontibacter flavimaris</name>
    <dbReference type="NCBI Taxonomy" id="1797110"/>
    <lineage>
        <taxon>Bacteria</taxon>
        <taxon>Pseudomonadati</taxon>
        <taxon>Bacteroidota</taxon>
        <taxon>Cytophagia</taxon>
        <taxon>Cytophagales</taxon>
        <taxon>Hymenobacteraceae</taxon>
        <taxon>Pontibacter</taxon>
    </lineage>
</organism>
<gene>
    <name evidence="1" type="ORF">A3841_13575</name>
</gene>
<dbReference type="AlphaFoldDB" id="A0A1Q5PFD0"/>
<dbReference type="STRING" id="1797110.A3841_13575"/>
<dbReference type="Gene3D" id="1.10.357.10">
    <property type="entry name" value="Tetracycline Repressor, domain 2"/>
    <property type="match status" value="1"/>
</dbReference>
<dbReference type="EMBL" id="LVWA01000004">
    <property type="protein sequence ID" value="OKL40871.1"/>
    <property type="molecule type" value="Genomic_DNA"/>
</dbReference>
<evidence type="ECO:0000313" key="2">
    <source>
        <dbReference type="Proteomes" id="UP000186551"/>
    </source>
</evidence>
<evidence type="ECO:0000313" key="1">
    <source>
        <dbReference type="EMBL" id="OKL40871.1"/>
    </source>
</evidence>
<dbReference type="SUPFAM" id="SSF48498">
    <property type="entry name" value="Tetracyclin repressor-like, C-terminal domain"/>
    <property type="match status" value="1"/>
</dbReference>
<keyword evidence="2" id="KW-1185">Reference proteome</keyword>
<dbReference type="RefSeq" id="WP_073851489.1">
    <property type="nucleotide sequence ID" value="NZ_LVWA01000004.1"/>
</dbReference>
<comment type="caution">
    <text evidence="1">The sequence shown here is derived from an EMBL/GenBank/DDBJ whole genome shotgun (WGS) entry which is preliminary data.</text>
</comment>